<dbReference type="InterPro" id="IPR037006">
    <property type="entry name" value="CheA-like_homodim_sf"/>
</dbReference>
<dbReference type="STRING" id="112901.SAMN04488500_106207"/>
<dbReference type="Gene3D" id="1.10.287.560">
    <property type="entry name" value="Histidine kinase CheA-like, homodimeric domain"/>
    <property type="match status" value="1"/>
</dbReference>
<proteinExistence type="predicted"/>
<dbReference type="Gene3D" id="2.30.30.40">
    <property type="entry name" value="SH3 Domains"/>
    <property type="match status" value="1"/>
</dbReference>
<dbReference type="InterPro" id="IPR035891">
    <property type="entry name" value="CheY-binding_CheA"/>
</dbReference>
<dbReference type="InterPro" id="IPR036641">
    <property type="entry name" value="HPT_dom_sf"/>
</dbReference>
<evidence type="ECO:0000259" key="12">
    <source>
        <dbReference type="PROSITE" id="PS50109"/>
    </source>
</evidence>
<evidence type="ECO:0000256" key="5">
    <source>
        <dbReference type="ARBA" id="ARBA00022553"/>
    </source>
</evidence>
<evidence type="ECO:0000256" key="7">
    <source>
        <dbReference type="ARBA" id="ARBA00022741"/>
    </source>
</evidence>
<sequence>MDISQYMGMFLEESREHLQTLNNCLLDLENDPGSLSVLDEIFRSAHTIKGMSATMGFTTIAELTHEMENVLDLLRKGTLQANDDITDILFKCVDTLEQLVENVASNADNPIDIKPLISKLVAIAKGEFFAASKTQMAQPVMNRSDEESNLIEAIKLDETEINVVKAAKKQGIECYEVHVTLRTGCLLKSARAYMVMNALEELGEVIKSIPAVEELEKENFDHTFQVLILTGVDSEKIENTVLSISEVENATVVSSVTPDNKQRSLQNSISQSESLEINKIDKKTAGDKPDKPTINEHASVADKKLKSGQSVRVDIDKLDSLLNLVGELVINKTRLEQIGLTHRLAELVETIEQMDRVTTDLQAVVMKVRMVPVGQVFNRFPRMVRDLSRELNKEVNLIIQGEETELDRTVIDEIGDPLVHLLRNSIDHGVEQPAERQAKGKNPVGEIRLIARHEGNNVIIMVEDDGKGINADIIKQKALEKGLITQAEADKMEPAEAVRLVFLPGFSTADVVTDVSGRGVGMDAVKTKIESLGGMVDVETRINEGSKFKIRLPLTLAIIQALLVKVCEEIYAIPLGAIDSTINITPEDIKTIQNQEVILLRGQIIPIVRLANVLNVPNTCTHNQDELFVVIVHMGEHRAGIIVDTLIGQQEIVIKSMGKLLAGIKVIAGATILGNGQVALILDVGALKQ</sequence>
<keyword evidence="8 15" id="KW-0418">Kinase</keyword>
<dbReference type="PANTHER" id="PTHR43395">
    <property type="entry name" value="SENSOR HISTIDINE KINASE CHEA"/>
    <property type="match status" value="1"/>
</dbReference>
<evidence type="ECO:0000256" key="9">
    <source>
        <dbReference type="ARBA" id="ARBA00022840"/>
    </source>
</evidence>
<dbReference type="Gene3D" id="3.30.70.1110">
    <property type="entry name" value="Histidine kinase CheA-like, P2 response regulator-binding domain"/>
    <property type="match status" value="1"/>
</dbReference>
<evidence type="ECO:0000313" key="15">
    <source>
        <dbReference type="EMBL" id="SMC65633.1"/>
    </source>
</evidence>
<dbReference type="SUPFAM" id="SSF55052">
    <property type="entry name" value="CheY-binding domain of CheA"/>
    <property type="match status" value="1"/>
</dbReference>
<dbReference type="GO" id="GO:0006935">
    <property type="term" value="P:chemotaxis"/>
    <property type="evidence" value="ECO:0007669"/>
    <property type="project" value="UniProtKB-KW"/>
</dbReference>
<dbReference type="SUPFAM" id="SSF47384">
    <property type="entry name" value="Homodimeric domain of signal transducing histidine kinase"/>
    <property type="match status" value="1"/>
</dbReference>
<dbReference type="Pfam" id="PF07194">
    <property type="entry name" value="P2"/>
    <property type="match status" value="1"/>
</dbReference>
<dbReference type="InterPro" id="IPR008207">
    <property type="entry name" value="Sig_transdc_His_kin_Hpt_dom"/>
</dbReference>
<dbReference type="SMART" id="SM00073">
    <property type="entry name" value="HPT"/>
    <property type="match status" value="1"/>
</dbReference>
<evidence type="ECO:0000256" key="8">
    <source>
        <dbReference type="ARBA" id="ARBA00022777"/>
    </source>
</evidence>
<organism evidence="15 16">
    <name type="scientific">Sporomusa malonica</name>
    <dbReference type="NCBI Taxonomy" id="112901"/>
    <lineage>
        <taxon>Bacteria</taxon>
        <taxon>Bacillati</taxon>
        <taxon>Bacillota</taxon>
        <taxon>Negativicutes</taxon>
        <taxon>Selenomonadales</taxon>
        <taxon>Sporomusaceae</taxon>
        <taxon>Sporomusa</taxon>
    </lineage>
</organism>
<dbReference type="Gene3D" id="3.30.565.10">
    <property type="entry name" value="Histidine kinase-like ATPase, C-terminal domain"/>
    <property type="match status" value="1"/>
</dbReference>
<protein>
    <recommendedName>
        <fullName evidence="3">Chemotaxis protein CheA</fullName>
        <ecNumber evidence="2">2.7.13.3</ecNumber>
    </recommendedName>
</protein>
<dbReference type="Proteomes" id="UP000192738">
    <property type="component" value="Unassembled WGS sequence"/>
</dbReference>
<dbReference type="PANTHER" id="PTHR43395:SF1">
    <property type="entry name" value="CHEMOTAXIS PROTEIN CHEA"/>
    <property type="match status" value="1"/>
</dbReference>
<dbReference type="EMBL" id="FWXI01000006">
    <property type="protein sequence ID" value="SMC65633.1"/>
    <property type="molecule type" value="Genomic_DNA"/>
</dbReference>
<evidence type="ECO:0000256" key="4">
    <source>
        <dbReference type="ARBA" id="ARBA00022500"/>
    </source>
</evidence>
<dbReference type="InterPro" id="IPR002545">
    <property type="entry name" value="CheW-lke_dom"/>
</dbReference>
<keyword evidence="9" id="KW-0067">ATP-binding</keyword>
<dbReference type="InterPro" id="IPR005467">
    <property type="entry name" value="His_kinase_dom"/>
</dbReference>
<dbReference type="CDD" id="cd00731">
    <property type="entry name" value="CheA_reg"/>
    <property type="match status" value="1"/>
</dbReference>
<dbReference type="Gene3D" id="1.20.120.160">
    <property type="entry name" value="HPT domain"/>
    <property type="match status" value="1"/>
</dbReference>
<dbReference type="InterPro" id="IPR037052">
    <property type="entry name" value="CheA-like_P2_sf"/>
</dbReference>
<feature type="domain" description="HPt" evidence="14">
    <location>
        <begin position="1"/>
        <end position="103"/>
    </location>
</feature>
<dbReference type="GO" id="GO:0000155">
    <property type="term" value="F:phosphorelay sensor kinase activity"/>
    <property type="evidence" value="ECO:0007669"/>
    <property type="project" value="InterPro"/>
</dbReference>
<reference evidence="15 16" key="1">
    <citation type="submission" date="2017-04" db="EMBL/GenBank/DDBJ databases">
        <authorList>
            <person name="Afonso C.L."/>
            <person name="Miller P.J."/>
            <person name="Scott M.A."/>
            <person name="Spackman E."/>
            <person name="Goraichik I."/>
            <person name="Dimitrov K.M."/>
            <person name="Suarez D.L."/>
            <person name="Swayne D.E."/>
        </authorList>
    </citation>
    <scope>NUCLEOTIDE SEQUENCE [LARGE SCALE GENOMIC DNA]</scope>
    <source>
        <strain evidence="15 16">DSM 5090</strain>
    </source>
</reference>
<keyword evidence="6" id="KW-0808">Transferase</keyword>
<evidence type="ECO:0000256" key="11">
    <source>
        <dbReference type="PROSITE-ProRule" id="PRU00110"/>
    </source>
</evidence>
<dbReference type="EC" id="2.7.13.3" evidence="2"/>
<keyword evidence="10" id="KW-0902">Two-component regulatory system</keyword>
<dbReference type="InterPro" id="IPR036097">
    <property type="entry name" value="HisK_dim/P_sf"/>
</dbReference>
<dbReference type="SMART" id="SM00387">
    <property type="entry name" value="HATPase_c"/>
    <property type="match status" value="1"/>
</dbReference>
<dbReference type="SMART" id="SM00260">
    <property type="entry name" value="CheW"/>
    <property type="match status" value="1"/>
</dbReference>
<feature type="domain" description="Histidine kinase" evidence="12">
    <location>
        <begin position="343"/>
        <end position="556"/>
    </location>
</feature>
<dbReference type="SUPFAM" id="SSF55874">
    <property type="entry name" value="ATPase domain of HSP90 chaperone/DNA topoisomerase II/histidine kinase"/>
    <property type="match status" value="1"/>
</dbReference>
<comment type="catalytic activity">
    <reaction evidence="1">
        <text>ATP + protein L-histidine = ADP + protein N-phospho-L-histidine.</text>
        <dbReference type="EC" id="2.7.13.3"/>
    </reaction>
</comment>
<dbReference type="Pfam" id="PF01627">
    <property type="entry name" value="Hpt"/>
    <property type="match status" value="1"/>
</dbReference>
<dbReference type="InterPro" id="IPR036890">
    <property type="entry name" value="HATPase_C_sf"/>
</dbReference>
<evidence type="ECO:0000259" key="14">
    <source>
        <dbReference type="PROSITE" id="PS50894"/>
    </source>
</evidence>
<evidence type="ECO:0000259" key="13">
    <source>
        <dbReference type="PROSITE" id="PS50851"/>
    </source>
</evidence>
<accession>A0A1W2AY60</accession>
<dbReference type="Pfam" id="PF02518">
    <property type="entry name" value="HATPase_c"/>
    <property type="match status" value="1"/>
</dbReference>
<dbReference type="PROSITE" id="PS50851">
    <property type="entry name" value="CHEW"/>
    <property type="match status" value="1"/>
</dbReference>
<dbReference type="PROSITE" id="PS50109">
    <property type="entry name" value="HIS_KIN"/>
    <property type="match status" value="1"/>
</dbReference>
<feature type="domain" description="CheW-like" evidence="13">
    <location>
        <begin position="558"/>
        <end position="689"/>
    </location>
</feature>
<dbReference type="CDD" id="cd00088">
    <property type="entry name" value="HPT"/>
    <property type="match status" value="1"/>
</dbReference>
<evidence type="ECO:0000256" key="2">
    <source>
        <dbReference type="ARBA" id="ARBA00012438"/>
    </source>
</evidence>
<keyword evidence="5 11" id="KW-0597">Phosphoprotein</keyword>
<dbReference type="InterPro" id="IPR051315">
    <property type="entry name" value="Bact_Chemotaxis_CheA"/>
</dbReference>
<keyword evidence="16" id="KW-1185">Reference proteome</keyword>
<dbReference type="InterPro" id="IPR010808">
    <property type="entry name" value="CheA_P2-bd"/>
</dbReference>
<dbReference type="InterPro" id="IPR004358">
    <property type="entry name" value="Sig_transdc_His_kin-like_C"/>
</dbReference>
<dbReference type="SUPFAM" id="SSF47226">
    <property type="entry name" value="Histidine-containing phosphotransfer domain, HPT domain"/>
    <property type="match status" value="1"/>
</dbReference>
<dbReference type="OrthoDB" id="9803176at2"/>
<evidence type="ECO:0000313" key="16">
    <source>
        <dbReference type="Proteomes" id="UP000192738"/>
    </source>
</evidence>
<dbReference type="InterPro" id="IPR004105">
    <property type="entry name" value="CheA-like_dim"/>
</dbReference>
<dbReference type="InterPro" id="IPR003594">
    <property type="entry name" value="HATPase_dom"/>
</dbReference>
<evidence type="ECO:0000256" key="1">
    <source>
        <dbReference type="ARBA" id="ARBA00000085"/>
    </source>
</evidence>
<feature type="modified residue" description="Phosphohistidine" evidence="11">
    <location>
        <position position="46"/>
    </location>
</feature>
<dbReference type="CDD" id="cd16916">
    <property type="entry name" value="HATPase_CheA-like"/>
    <property type="match status" value="1"/>
</dbReference>
<evidence type="ECO:0000256" key="3">
    <source>
        <dbReference type="ARBA" id="ARBA00021495"/>
    </source>
</evidence>
<dbReference type="GO" id="GO:0005737">
    <property type="term" value="C:cytoplasm"/>
    <property type="evidence" value="ECO:0007669"/>
    <property type="project" value="InterPro"/>
</dbReference>
<keyword evidence="4" id="KW-0145">Chemotaxis</keyword>
<dbReference type="FunFam" id="3.30.565.10:FF:000016">
    <property type="entry name" value="Chemotaxis protein CheA, putative"/>
    <property type="match status" value="1"/>
</dbReference>
<dbReference type="RefSeq" id="WP_084575408.1">
    <property type="nucleotide sequence ID" value="NZ_CP155572.1"/>
</dbReference>
<keyword evidence="7" id="KW-0547">Nucleotide-binding</keyword>
<dbReference type="InterPro" id="IPR036061">
    <property type="entry name" value="CheW-like_dom_sf"/>
</dbReference>
<dbReference type="PROSITE" id="PS50894">
    <property type="entry name" value="HPT"/>
    <property type="match status" value="1"/>
</dbReference>
<dbReference type="PRINTS" id="PR00344">
    <property type="entry name" value="BCTRLSENSOR"/>
</dbReference>
<evidence type="ECO:0000256" key="10">
    <source>
        <dbReference type="ARBA" id="ARBA00023012"/>
    </source>
</evidence>
<dbReference type="SUPFAM" id="SSF50341">
    <property type="entry name" value="CheW-like"/>
    <property type="match status" value="1"/>
</dbReference>
<dbReference type="GO" id="GO:0005524">
    <property type="term" value="F:ATP binding"/>
    <property type="evidence" value="ECO:0007669"/>
    <property type="project" value="UniProtKB-KW"/>
</dbReference>
<dbReference type="Pfam" id="PF02895">
    <property type="entry name" value="H-kinase_dim"/>
    <property type="match status" value="1"/>
</dbReference>
<name>A0A1W2AY60_9FIRM</name>
<dbReference type="Pfam" id="PF01584">
    <property type="entry name" value="CheW"/>
    <property type="match status" value="1"/>
</dbReference>
<dbReference type="SMART" id="SM01231">
    <property type="entry name" value="H-kinase_dim"/>
    <property type="match status" value="1"/>
</dbReference>
<evidence type="ECO:0000256" key="6">
    <source>
        <dbReference type="ARBA" id="ARBA00022679"/>
    </source>
</evidence>
<gene>
    <name evidence="15" type="ORF">SAMN04488500_106207</name>
</gene>
<dbReference type="AlphaFoldDB" id="A0A1W2AY60"/>